<dbReference type="AlphaFoldDB" id="A0A829PIH1"/>
<proteinExistence type="predicted"/>
<name>A0A829PIH1_9MYCO</name>
<gene>
    <name evidence="1" type="ORF">L829_1113</name>
</gene>
<dbReference type="Proteomes" id="UP000019854">
    <property type="component" value="Unassembled WGS sequence"/>
</dbReference>
<accession>A0A829PIH1</accession>
<dbReference type="EMBL" id="JAOX01000001">
    <property type="protein sequence ID" value="ETZ87565.1"/>
    <property type="molecule type" value="Genomic_DNA"/>
</dbReference>
<organism evidence="1 2">
    <name type="scientific">Mycobacteroides abscessus MAB_030201_1075</name>
    <dbReference type="NCBI Taxonomy" id="1335410"/>
    <lineage>
        <taxon>Bacteria</taxon>
        <taxon>Bacillati</taxon>
        <taxon>Actinomycetota</taxon>
        <taxon>Actinomycetes</taxon>
        <taxon>Mycobacteriales</taxon>
        <taxon>Mycobacteriaceae</taxon>
        <taxon>Mycobacteroides</taxon>
        <taxon>Mycobacteroides abscessus</taxon>
    </lineage>
</organism>
<evidence type="ECO:0000313" key="2">
    <source>
        <dbReference type="Proteomes" id="UP000019854"/>
    </source>
</evidence>
<sequence length="119" mass="13751">MTKRLDPNRVRISKQAKICKCCAEKRGASESELFGEGDRYSHVEAFLTGDHEGWTLRQEYYEPQGFSRQRRCQLWDNPSLDKWILLRFKGQKVKEAMTGDGIDTIRVGRDAQEAEARGL</sequence>
<protein>
    <submittedName>
        <fullName evidence="1">Uncharacterized protein</fullName>
    </submittedName>
</protein>
<evidence type="ECO:0000313" key="1">
    <source>
        <dbReference type="EMBL" id="ETZ87565.1"/>
    </source>
</evidence>
<comment type="caution">
    <text evidence="1">The sequence shown here is derived from an EMBL/GenBank/DDBJ whole genome shotgun (WGS) entry which is preliminary data.</text>
</comment>
<reference evidence="1 2" key="1">
    <citation type="submission" date="2014-01" db="EMBL/GenBank/DDBJ databases">
        <authorList>
            <person name="Zelazny A."/>
            <person name="Olivier K."/>
            <person name="Sampaio E.P."/>
            <person name="Holland S.M."/>
            <person name="Tallon L.J."/>
            <person name="Sadzewicz L.K."/>
            <person name="Sengamalay N."/>
            <person name="Fraser C.M."/>
            <person name="Hine E."/>
            <person name="Shefchek K.A."/>
            <person name="Das S.P."/>
            <person name="Shallom S.J."/>
            <person name="Agrawal S."/>
            <person name="Tettelin H."/>
        </authorList>
    </citation>
    <scope>NUCLEOTIDE SEQUENCE [LARGE SCALE GENOMIC DNA]</scope>
    <source>
        <strain evidence="1 2">MAB_030201_1075</strain>
    </source>
</reference>